<feature type="non-terminal residue" evidence="1">
    <location>
        <position position="212"/>
    </location>
</feature>
<gene>
    <name evidence="1" type="ORF">GW910_06725</name>
</gene>
<comment type="caution">
    <text evidence="1">The sequence shown here is derived from an EMBL/GenBank/DDBJ whole genome shotgun (WGS) entry which is preliminary data.</text>
</comment>
<reference evidence="1" key="1">
    <citation type="submission" date="2019-11" db="EMBL/GenBank/DDBJ databases">
        <title>Lipid analysis of CO2-rich subsurface aquifers suggests an autotrophy-based deep biosphere with lysolipids enriched in CPR bacteria.</title>
        <authorList>
            <person name="Probst A.J."/>
            <person name="Elling F.J."/>
            <person name="Castelle C.J."/>
            <person name="Zhu Q."/>
            <person name="Elvert M."/>
            <person name="Birarda G."/>
            <person name="Holman H.-Y."/>
            <person name="Lane K.R."/>
            <person name="Ladd B."/>
            <person name="Ryan M.C."/>
            <person name="Woyke T."/>
            <person name="Hinrichs K.-U."/>
            <person name="Banfield J.F."/>
        </authorList>
    </citation>
    <scope>NUCLEOTIDE SEQUENCE</scope>
    <source>
        <strain evidence="1">CG_2015-01_33_1645</strain>
    </source>
</reference>
<organism evidence="1 2">
    <name type="scientific">Candidatus Altarchaeum hamiconexum</name>
    <dbReference type="NCBI Taxonomy" id="1803513"/>
    <lineage>
        <taxon>Archaea</taxon>
        <taxon>Candidatus Altarchaeota</taxon>
        <taxon>Candidatus Altiarchaeia</taxon>
        <taxon>Candidatus Altarchaeales</taxon>
        <taxon>Candidatus Altarchaeaceae</taxon>
        <taxon>Candidatus Altarchaeum</taxon>
    </lineage>
</organism>
<dbReference type="Proteomes" id="UP000768163">
    <property type="component" value="Unassembled WGS sequence"/>
</dbReference>
<sequence>METKEMNDYAEKIKNNLWIENRDIHQILLLEDVEECRKNLISHTINAELAMKESDIPLILRSVCVHGFDVLKNLLSKRHEKMLGFSTLELMRKSANFDESVSDCFYAEIYHLFLAMKGNPKIYPSFFMMVKEYKFSEENPGIDRSNFLDAVYNNIEKFLNKYPSGLDFEVINKRRNNKEKILNLFGAGEDDWNDYRWHLRHLFKSMNDIENL</sequence>
<dbReference type="EMBL" id="JAACVF010000218">
    <property type="protein sequence ID" value="NCN65729.1"/>
    <property type="molecule type" value="Genomic_DNA"/>
</dbReference>
<name>A0A8J8CJZ0_9ARCH</name>
<accession>A0A8J8CJZ0</accession>
<dbReference type="Gene3D" id="6.10.140.1170">
    <property type="match status" value="1"/>
</dbReference>
<dbReference type="AlphaFoldDB" id="A0A8J8CJZ0"/>
<proteinExistence type="predicted"/>
<evidence type="ECO:0000313" key="1">
    <source>
        <dbReference type="EMBL" id="NCN65729.1"/>
    </source>
</evidence>
<evidence type="ECO:0000313" key="2">
    <source>
        <dbReference type="Proteomes" id="UP000768163"/>
    </source>
</evidence>
<protein>
    <submittedName>
        <fullName evidence="1">Uncharacterized protein</fullName>
    </submittedName>
</protein>